<dbReference type="InterPro" id="IPR052768">
    <property type="entry name" value="RBM25"/>
</dbReference>
<dbReference type="SMART" id="SM00360">
    <property type="entry name" value="RRM"/>
    <property type="match status" value="1"/>
</dbReference>
<dbReference type="InterPro" id="IPR034268">
    <property type="entry name" value="RBM25_RRM"/>
</dbReference>
<dbReference type="PANTHER" id="PTHR18806:SF4">
    <property type="entry name" value="RNA-BINDING PROTEIN 25"/>
    <property type="match status" value="1"/>
</dbReference>
<keyword evidence="2" id="KW-0175">Coiled coil</keyword>
<feature type="domain" description="PWI" evidence="5">
    <location>
        <begin position="513"/>
        <end position="610"/>
    </location>
</feature>
<accession>A0A6A5BX82</accession>
<dbReference type="OrthoDB" id="6275295at2759"/>
<dbReference type="GeneID" id="68108327"/>
<dbReference type="VEuPathDB" id="AmoebaDB:FDP41_001109"/>
<dbReference type="InterPro" id="IPR035979">
    <property type="entry name" value="RBD_domain_sf"/>
</dbReference>
<evidence type="ECO:0000256" key="1">
    <source>
        <dbReference type="PROSITE-ProRule" id="PRU00176"/>
    </source>
</evidence>
<keyword evidence="1" id="KW-0694">RNA-binding</keyword>
<dbReference type="AlphaFoldDB" id="A0A6A5BX82"/>
<dbReference type="CDD" id="cd12446">
    <property type="entry name" value="RRM_RBM25"/>
    <property type="match status" value="1"/>
</dbReference>
<feature type="compositionally biased region" description="Polar residues" evidence="3">
    <location>
        <begin position="34"/>
        <end position="45"/>
    </location>
</feature>
<feature type="coiled-coil region" evidence="2">
    <location>
        <begin position="333"/>
        <end position="418"/>
    </location>
</feature>
<dbReference type="GO" id="GO:0003723">
    <property type="term" value="F:RNA binding"/>
    <property type="evidence" value="ECO:0007669"/>
    <property type="project" value="UniProtKB-UniRule"/>
</dbReference>
<dbReference type="SMART" id="SM00311">
    <property type="entry name" value="PWI"/>
    <property type="match status" value="1"/>
</dbReference>
<dbReference type="Gene3D" id="3.30.70.330">
    <property type="match status" value="1"/>
</dbReference>
<dbReference type="VEuPathDB" id="AmoebaDB:NF0012490"/>
<evidence type="ECO:0000259" key="5">
    <source>
        <dbReference type="PROSITE" id="PS51025"/>
    </source>
</evidence>
<reference evidence="6 7" key="1">
    <citation type="journal article" date="2019" name="Sci. Rep.">
        <title>Nanopore sequencing improves the draft genome of the human pathogenic amoeba Naegleria fowleri.</title>
        <authorList>
            <person name="Liechti N."/>
            <person name="Schurch N."/>
            <person name="Bruggmann R."/>
            <person name="Wittwer M."/>
        </authorList>
    </citation>
    <scope>NUCLEOTIDE SEQUENCE [LARGE SCALE GENOMIC DNA]</scope>
    <source>
        <strain evidence="6 7">ATCC 30894</strain>
    </source>
</reference>
<evidence type="ECO:0000256" key="3">
    <source>
        <dbReference type="SAM" id="MobiDB-lite"/>
    </source>
</evidence>
<feature type="compositionally biased region" description="Basic and acidic residues" evidence="3">
    <location>
        <begin position="18"/>
        <end position="31"/>
    </location>
</feature>
<dbReference type="RefSeq" id="XP_044564669.1">
    <property type="nucleotide sequence ID" value="XM_044701460.1"/>
</dbReference>
<dbReference type="EMBL" id="VFQX01000022">
    <property type="protein sequence ID" value="KAF0979956.1"/>
    <property type="molecule type" value="Genomic_DNA"/>
</dbReference>
<dbReference type="PROSITE" id="PS51025">
    <property type="entry name" value="PWI"/>
    <property type="match status" value="1"/>
</dbReference>
<proteinExistence type="predicted"/>
<evidence type="ECO:0000256" key="2">
    <source>
        <dbReference type="SAM" id="Coils"/>
    </source>
</evidence>
<dbReference type="InterPro" id="IPR000504">
    <property type="entry name" value="RRM_dom"/>
</dbReference>
<dbReference type="Pfam" id="PF01480">
    <property type="entry name" value="PWI"/>
    <property type="match status" value="1"/>
</dbReference>
<dbReference type="InterPro" id="IPR002483">
    <property type="entry name" value="PWI_dom"/>
</dbReference>
<evidence type="ECO:0000313" key="6">
    <source>
        <dbReference type="EMBL" id="KAF0979956.1"/>
    </source>
</evidence>
<protein>
    <recommendedName>
        <fullName evidence="8">RRM domain-containing protein</fullName>
    </recommendedName>
</protein>
<dbReference type="InterPro" id="IPR012677">
    <property type="entry name" value="Nucleotide-bd_a/b_plait_sf"/>
</dbReference>
<feature type="compositionally biased region" description="Basic residues" evidence="3">
    <location>
        <begin position="1"/>
        <end position="17"/>
    </location>
</feature>
<keyword evidence="7" id="KW-1185">Reference proteome</keyword>
<dbReference type="Proteomes" id="UP000444721">
    <property type="component" value="Unassembled WGS sequence"/>
</dbReference>
<dbReference type="PROSITE" id="PS50102">
    <property type="entry name" value="RRM"/>
    <property type="match status" value="1"/>
</dbReference>
<dbReference type="Pfam" id="PF00076">
    <property type="entry name" value="RRM_1"/>
    <property type="match status" value="1"/>
</dbReference>
<feature type="domain" description="RRM" evidence="4">
    <location>
        <begin position="127"/>
        <end position="206"/>
    </location>
</feature>
<dbReference type="Gene3D" id="1.20.1390.10">
    <property type="entry name" value="PWI domain"/>
    <property type="match status" value="1"/>
</dbReference>
<evidence type="ECO:0008006" key="8">
    <source>
        <dbReference type="Google" id="ProtNLM"/>
    </source>
</evidence>
<evidence type="ECO:0000313" key="7">
    <source>
        <dbReference type="Proteomes" id="UP000444721"/>
    </source>
</evidence>
<dbReference type="SUPFAM" id="SSF54928">
    <property type="entry name" value="RNA-binding domain, RBD"/>
    <property type="match status" value="1"/>
</dbReference>
<dbReference type="VEuPathDB" id="AmoebaDB:NfTy_049330"/>
<organism evidence="6 7">
    <name type="scientific">Naegleria fowleri</name>
    <name type="common">Brain eating amoeba</name>
    <dbReference type="NCBI Taxonomy" id="5763"/>
    <lineage>
        <taxon>Eukaryota</taxon>
        <taxon>Discoba</taxon>
        <taxon>Heterolobosea</taxon>
        <taxon>Tetramitia</taxon>
        <taxon>Eutetramitia</taxon>
        <taxon>Vahlkampfiidae</taxon>
        <taxon>Naegleria</taxon>
    </lineage>
</organism>
<comment type="caution">
    <text evidence="6">The sequence shown here is derived from an EMBL/GenBank/DDBJ whole genome shotgun (WGS) entry which is preliminary data.</text>
</comment>
<dbReference type="PANTHER" id="PTHR18806">
    <property type="entry name" value="RBM25 PROTEIN"/>
    <property type="match status" value="1"/>
</dbReference>
<evidence type="ECO:0000259" key="4">
    <source>
        <dbReference type="PROSITE" id="PS50102"/>
    </source>
</evidence>
<gene>
    <name evidence="6" type="ORF">FDP41_001109</name>
</gene>
<dbReference type="OMA" id="GFCEYQS"/>
<name>A0A6A5BX82_NAEFO</name>
<sequence>MSNPHHRPYHQGGHHRNERGGYRNYNDRNRDNYQSYNQGGAFNNTPLQQQQLNSLMMAKKPKVIHVDPSVVQKTKPTINTTVQEIIHRRQLKFPMVPVNIPVSKAPPEAGEYPNPFDFPNVLIDTRTTIVMEDLSADTENDYIKKLLESCGQYTSWKRLKDPKTNRWLTFGFCEYQSCSSAIRALRLLNLLTIEPGVTIKMKCSKKVQTFMDQYQQKKLELWAKKLQEREKTNNSQNSSTTDELTPEQRQLLAQLEEQMASSKTEEKIEVRDSDRHEFENYEKSLDDISKIIINDLVKERMSIETENRSRESISQQLAVTNTVQKIAETGVSNEEAEQKKNLIYEEIRRFRDNEKMKEEEIKEVERKRREKIYREKRLKQSKQLERERRRRQRWEKENEQDKRQREVTIREIERFERRRERRYGGIDGTGEGYVSSDEEISTGTDKKKIQIELQEKAPTSREPSEVVTYEEEEQDWGRKKKKLSAVEEIEKSKRDAEYLDRENIRKILPTSQAEVFNYPVDWNVIDKYSLWVPLAPYVDEQIISLTGDPEESLSQFILGKVETHSSPQEIINDLVEIFDEQTEPFVLGLWERLLVEMVRKQREIQLENQDIIE</sequence>
<feature type="region of interest" description="Disordered" evidence="3">
    <location>
        <begin position="1"/>
        <end position="45"/>
    </location>
</feature>